<dbReference type="Proteomes" id="UP001596028">
    <property type="component" value="Unassembled WGS sequence"/>
</dbReference>
<dbReference type="InterPro" id="IPR036582">
    <property type="entry name" value="Mao_N_sf"/>
</dbReference>
<reference evidence="4" key="1">
    <citation type="journal article" date="2019" name="Int. J. Syst. Evol. Microbiol.">
        <title>The Global Catalogue of Microorganisms (GCM) 10K type strain sequencing project: providing services to taxonomists for standard genome sequencing and annotation.</title>
        <authorList>
            <consortium name="The Broad Institute Genomics Platform"/>
            <consortium name="The Broad Institute Genome Sequencing Center for Infectious Disease"/>
            <person name="Wu L."/>
            <person name="Ma J."/>
        </authorList>
    </citation>
    <scope>NUCLEOTIDE SEQUENCE [LARGE SCALE GENOMIC DNA]</scope>
    <source>
        <strain evidence="4">CCUG 49571</strain>
    </source>
</reference>
<evidence type="ECO:0000259" key="2">
    <source>
        <dbReference type="Pfam" id="PF07833"/>
    </source>
</evidence>
<gene>
    <name evidence="3" type="ORF">ACFO3S_21905</name>
</gene>
<feature type="domain" description="Copper amine oxidase-like N-terminal" evidence="2">
    <location>
        <begin position="34"/>
        <end position="140"/>
    </location>
</feature>
<name>A0ABV9FG22_9BACL</name>
<dbReference type="SUPFAM" id="SSF55383">
    <property type="entry name" value="Copper amine oxidase, domain N"/>
    <property type="match status" value="1"/>
</dbReference>
<organism evidence="3 4">
    <name type="scientific">Cohnella hongkongensis</name>
    <dbReference type="NCBI Taxonomy" id="178337"/>
    <lineage>
        <taxon>Bacteria</taxon>
        <taxon>Bacillati</taxon>
        <taxon>Bacillota</taxon>
        <taxon>Bacilli</taxon>
        <taxon>Bacillales</taxon>
        <taxon>Paenibacillaceae</taxon>
        <taxon>Cohnella</taxon>
    </lineage>
</organism>
<dbReference type="Pfam" id="PF07833">
    <property type="entry name" value="Cu_amine_oxidN1"/>
    <property type="match status" value="1"/>
</dbReference>
<evidence type="ECO:0000313" key="4">
    <source>
        <dbReference type="Proteomes" id="UP001596028"/>
    </source>
</evidence>
<dbReference type="EMBL" id="JBHSEP010000020">
    <property type="protein sequence ID" value="MFC4600915.1"/>
    <property type="molecule type" value="Genomic_DNA"/>
</dbReference>
<sequence length="1027" mass="107183">MRKLFSLLVAFALVLSFFHQPQGAKAATPIRIFIDGQILKTDQPPLLIGGYTMVPLRGIFEALNAQVYWNQKAKTVTAKKRDTTIVLTIGARTATINNQTVTLDSPARVLGGRTMVPVRFVSESLGDDVRWDKLSQSVLITTQSVKEVGPVAQLGVTTATQYGDGRDLEVSFAPPSDQSNVSGYRILVVKAEKASAFNLAQALSVRSANYTSVSKSGSFHRVKLTAQSRDVDGALLRANQSYRAFVLTVGQDTNALSGASVTFTLKADPSVSAAANVKIEDISDFGDGRDLRVTFSKPSNESNITGYRVMIVKTANASGFQLAQASGVSSSYYTNVSATSGTGTLSVTLSSSARDTSGDLIRNGVAYTAFVMAVSSNTANWKHSLSSGSPSVTLKDSGVHAVTNLSVSDVADYNSGRDLQVSFTKPSSESLIRNYRVFVVKEAKAGSFGLTAANAVTNSNHYTTISKTSSGSSIVQTLSANARDVDGAAIRNGVAYRVFVLSVGTANGNNALSSPSNSIVLSPNNVTAVTNVTASDVSDHNNGQDLRVSFTKAANENNIAHYRAYVVKENAAPYFNLVTANAVQNYTVIYKTGANINQTLNADSRDIDGALIQNGVKYKVFILSVGVSNAYGNALSAASPTLQLENKGMVTAVTNVTASDVADNGNGQDLNVSFTRASVETNISHYRIFVVPEAAAYQFNLNQANTILNPALYTTVNIGSNYSQALASSAVDIFNQPIRNNVPYRIYVLSVGIGPSYGVNALSAASPTITLTSNTVPAASGVSAADVGDAGNGSDLQVIFGRAGDETNLSHYRVFVVKEAHAAGFQLSTANATSAPSLYTVVAKNGGAQYSLRLAANAVDVNGEPIRNGVGYRVFVLSVANSGANALSQASNPLTLASAAAPAPVVSGIAAAHDGAGNITVSYAVPAGEPGISQYAVFVVKATTPWSEAQAISSYVNNAGNFVVAGRSQGVVALNLSNKSADGALLTYGETYAVYVLSVADGVAANAHRLSGPSPYFLLAAGTPSTT</sequence>
<proteinExistence type="predicted"/>
<keyword evidence="4" id="KW-1185">Reference proteome</keyword>
<keyword evidence="1" id="KW-0732">Signal</keyword>
<dbReference type="Gene3D" id="3.30.457.10">
    <property type="entry name" value="Copper amine oxidase-like, N-terminal domain"/>
    <property type="match status" value="1"/>
</dbReference>
<feature type="signal peptide" evidence="1">
    <location>
        <begin position="1"/>
        <end position="26"/>
    </location>
</feature>
<accession>A0ABV9FG22</accession>
<dbReference type="RefSeq" id="WP_378100438.1">
    <property type="nucleotide sequence ID" value="NZ_JBHSEP010000020.1"/>
</dbReference>
<comment type="caution">
    <text evidence="3">The sequence shown here is derived from an EMBL/GenBank/DDBJ whole genome shotgun (WGS) entry which is preliminary data.</text>
</comment>
<dbReference type="InterPro" id="IPR012854">
    <property type="entry name" value="Cu_amine_oxidase-like_N"/>
</dbReference>
<evidence type="ECO:0000313" key="3">
    <source>
        <dbReference type="EMBL" id="MFC4600915.1"/>
    </source>
</evidence>
<evidence type="ECO:0000256" key="1">
    <source>
        <dbReference type="SAM" id="SignalP"/>
    </source>
</evidence>
<protein>
    <submittedName>
        <fullName evidence="3">Stalk domain-containing protein</fullName>
    </submittedName>
</protein>
<feature type="chain" id="PRO_5046791977" evidence="1">
    <location>
        <begin position="27"/>
        <end position="1027"/>
    </location>
</feature>